<dbReference type="GeneID" id="19111815"/>
<dbReference type="GO" id="GO:0008757">
    <property type="term" value="F:S-adenosylmethionine-dependent methyltransferase activity"/>
    <property type="evidence" value="ECO:0007669"/>
    <property type="project" value="InterPro"/>
</dbReference>
<accession>M2MXH7</accession>
<evidence type="ECO:0000256" key="1">
    <source>
        <dbReference type="ARBA" id="ARBA00008361"/>
    </source>
</evidence>
<dbReference type="RefSeq" id="XP_007681721.1">
    <property type="nucleotide sequence ID" value="XM_007683531.1"/>
</dbReference>
<comment type="similarity">
    <text evidence="1">Belongs to the methyltransferase superfamily.</text>
</comment>
<evidence type="ECO:0000256" key="3">
    <source>
        <dbReference type="ARBA" id="ARBA00022679"/>
    </source>
</evidence>
<keyword evidence="6" id="KW-1185">Reference proteome</keyword>
<dbReference type="KEGG" id="bcom:BAUCODRAFT_325724"/>
<dbReference type="Proteomes" id="UP000011761">
    <property type="component" value="Unassembled WGS sequence"/>
</dbReference>
<name>M2MXH7_BAUPA</name>
<keyword evidence="2" id="KW-0489">Methyltransferase</keyword>
<dbReference type="OrthoDB" id="10027013at2759"/>
<gene>
    <name evidence="5" type="ORF">BAUCODRAFT_325724</name>
</gene>
<proteinExistence type="inferred from homology"/>
<dbReference type="Pfam" id="PF08241">
    <property type="entry name" value="Methyltransf_11"/>
    <property type="match status" value="1"/>
</dbReference>
<sequence length="383" mass="42564">MNTNFTITPEDASLDPMVAAALTSPLYDPSAKDAMSSPTMPKLLRAPSVLKKVHNFGSDWELYKRAGPRYPTSIDQLLMHYHQEHCGSWQLAHDLGAGSGVYSTTLARFFKHIHVSEPSSSGLATTRQSLSEWGAQNAKKRGRFTFSVTKPEQAEECVADGSVDMAVMTECAHFTNAEEAVRSIAMTLVPGGTLAIVTHRPVAQVVGNEKVAAAVERLYDAWGRRPWDVAAGTESRTQQLFSMGLDFVPIPSDLFVHDRTRRITINAHGRPREFFHVPGVDQAADEDAANMSPADMMDMATSRVNENEKRVNYGEEDEQGRGWRYEVGWESFRTRISMLDSPETVRRLEPQLKEIQDLIMKTSPNGVKVVVEWSVAVVLASRK</sequence>
<evidence type="ECO:0000313" key="6">
    <source>
        <dbReference type="Proteomes" id="UP000011761"/>
    </source>
</evidence>
<dbReference type="CDD" id="cd02440">
    <property type="entry name" value="AdoMet_MTases"/>
    <property type="match status" value="1"/>
</dbReference>
<dbReference type="HOGENOM" id="CLU_049344_0_1_1"/>
<dbReference type="Gene3D" id="3.40.50.150">
    <property type="entry name" value="Vaccinia Virus protein VP39"/>
    <property type="match status" value="1"/>
</dbReference>
<evidence type="ECO:0000256" key="2">
    <source>
        <dbReference type="ARBA" id="ARBA00022603"/>
    </source>
</evidence>
<dbReference type="InterPro" id="IPR013216">
    <property type="entry name" value="Methyltransf_11"/>
</dbReference>
<dbReference type="SUPFAM" id="SSF53335">
    <property type="entry name" value="S-adenosyl-L-methionine-dependent methyltransferases"/>
    <property type="match status" value="1"/>
</dbReference>
<evidence type="ECO:0000313" key="5">
    <source>
        <dbReference type="EMBL" id="EMC91369.1"/>
    </source>
</evidence>
<dbReference type="eggNOG" id="KOG3010">
    <property type="taxonomic scope" value="Eukaryota"/>
</dbReference>
<dbReference type="InterPro" id="IPR029063">
    <property type="entry name" value="SAM-dependent_MTases_sf"/>
</dbReference>
<feature type="domain" description="Methyltransferase type 11" evidence="4">
    <location>
        <begin position="94"/>
        <end position="196"/>
    </location>
</feature>
<keyword evidence="3" id="KW-0808">Transferase</keyword>
<protein>
    <recommendedName>
        <fullName evidence="4">Methyltransferase type 11 domain-containing protein</fullName>
    </recommendedName>
</protein>
<evidence type="ECO:0000259" key="4">
    <source>
        <dbReference type="Pfam" id="PF08241"/>
    </source>
</evidence>
<dbReference type="EMBL" id="KB445564">
    <property type="protein sequence ID" value="EMC91369.1"/>
    <property type="molecule type" value="Genomic_DNA"/>
</dbReference>
<organism evidence="5 6">
    <name type="scientific">Baudoinia panamericana (strain UAMH 10762)</name>
    <name type="common">Angels' share fungus</name>
    <name type="synonym">Baudoinia compniacensis (strain UAMH 10762)</name>
    <dbReference type="NCBI Taxonomy" id="717646"/>
    <lineage>
        <taxon>Eukaryota</taxon>
        <taxon>Fungi</taxon>
        <taxon>Dikarya</taxon>
        <taxon>Ascomycota</taxon>
        <taxon>Pezizomycotina</taxon>
        <taxon>Dothideomycetes</taxon>
        <taxon>Dothideomycetidae</taxon>
        <taxon>Mycosphaerellales</taxon>
        <taxon>Teratosphaeriaceae</taxon>
        <taxon>Baudoinia</taxon>
    </lineage>
</organism>
<dbReference type="GO" id="GO:0032259">
    <property type="term" value="P:methylation"/>
    <property type="evidence" value="ECO:0007669"/>
    <property type="project" value="UniProtKB-KW"/>
</dbReference>
<dbReference type="PANTHER" id="PTHR44942">
    <property type="entry name" value="METHYLTRANSF_11 DOMAIN-CONTAINING PROTEIN"/>
    <property type="match status" value="1"/>
</dbReference>
<dbReference type="AlphaFoldDB" id="M2MXH7"/>
<dbReference type="PANTHER" id="PTHR44942:SF4">
    <property type="entry name" value="METHYLTRANSFERASE TYPE 11 DOMAIN-CONTAINING PROTEIN"/>
    <property type="match status" value="1"/>
</dbReference>
<reference evidence="5 6" key="1">
    <citation type="journal article" date="2012" name="PLoS Pathog.">
        <title>Diverse lifestyles and strategies of plant pathogenesis encoded in the genomes of eighteen Dothideomycetes fungi.</title>
        <authorList>
            <person name="Ohm R.A."/>
            <person name="Feau N."/>
            <person name="Henrissat B."/>
            <person name="Schoch C.L."/>
            <person name="Horwitz B.A."/>
            <person name="Barry K.W."/>
            <person name="Condon B.J."/>
            <person name="Copeland A.C."/>
            <person name="Dhillon B."/>
            <person name="Glaser F."/>
            <person name="Hesse C.N."/>
            <person name="Kosti I."/>
            <person name="LaButti K."/>
            <person name="Lindquist E.A."/>
            <person name="Lucas S."/>
            <person name="Salamov A.A."/>
            <person name="Bradshaw R.E."/>
            <person name="Ciuffetti L."/>
            <person name="Hamelin R.C."/>
            <person name="Kema G.H.J."/>
            <person name="Lawrence C."/>
            <person name="Scott J.A."/>
            <person name="Spatafora J.W."/>
            <person name="Turgeon B.G."/>
            <person name="de Wit P.J.G.M."/>
            <person name="Zhong S."/>
            <person name="Goodwin S.B."/>
            <person name="Grigoriev I.V."/>
        </authorList>
    </citation>
    <scope>NUCLEOTIDE SEQUENCE [LARGE SCALE GENOMIC DNA]</scope>
    <source>
        <strain evidence="5 6">UAMH 10762</strain>
    </source>
</reference>
<dbReference type="InterPro" id="IPR051052">
    <property type="entry name" value="Diverse_substrate_MTase"/>
</dbReference>